<feature type="compositionally biased region" description="Basic and acidic residues" evidence="3">
    <location>
        <begin position="352"/>
        <end position="362"/>
    </location>
</feature>
<feature type="region of interest" description="Disordered" evidence="3">
    <location>
        <begin position="227"/>
        <end position="273"/>
    </location>
</feature>
<feature type="compositionally biased region" description="Polar residues" evidence="3">
    <location>
        <begin position="635"/>
        <end position="649"/>
    </location>
</feature>
<dbReference type="GO" id="GO:0004252">
    <property type="term" value="F:serine-type endopeptidase activity"/>
    <property type="evidence" value="ECO:0007669"/>
    <property type="project" value="InterPro"/>
</dbReference>
<feature type="region of interest" description="Disordered" evidence="3">
    <location>
        <begin position="627"/>
        <end position="663"/>
    </location>
</feature>
<keyword evidence="6" id="KW-1185">Reference proteome</keyword>
<feature type="signal peptide" evidence="4">
    <location>
        <begin position="1"/>
        <end position="23"/>
    </location>
</feature>
<dbReference type="InterPro" id="IPR036852">
    <property type="entry name" value="Peptidase_S8/S53_dom_sf"/>
</dbReference>
<evidence type="ECO:0000256" key="1">
    <source>
        <dbReference type="ARBA" id="ARBA00022801"/>
    </source>
</evidence>
<dbReference type="EMBL" id="MU006237">
    <property type="protein sequence ID" value="KAF2821397.1"/>
    <property type="molecule type" value="Genomic_DNA"/>
</dbReference>
<comment type="similarity">
    <text evidence="2">Belongs to the peptidase S8 family.</text>
</comment>
<name>A0A6A6ZMC9_9PLEO</name>
<feature type="region of interest" description="Disordered" evidence="3">
    <location>
        <begin position="349"/>
        <end position="368"/>
    </location>
</feature>
<feature type="compositionally biased region" description="Low complexity" evidence="3">
    <location>
        <begin position="238"/>
        <end position="273"/>
    </location>
</feature>
<evidence type="ECO:0000313" key="6">
    <source>
        <dbReference type="Proteomes" id="UP000799424"/>
    </source>
</evidence>
<evidence type="ECO:0000256" key="2">
    <source>
        <dbReference type="PROSITE-ProRule" id="PRU01240"/>
    </source>
</evidence>
<feature type="region of interest" description="Disordered" evidence="3">
    <location>
        <begin position="76"/>
        <end position="111"/>
    </location>
</feature>
<feature type="compositionally biased region" description="Low complexity" evidence="3">
    <location>
        <begin position="76"/>
        <end position="103"/>
    </location>
</feature>
<accession>A0A6A6ZMC9</accession>
<dbReference type="PROSITE" id="PS00136">
    <property type="entry name" value="SUBTILASE_ASP"/>
    <property type="match status" value="1"/>
</dbReference>
<evidence type="ECO:0000256" key="4">
    <source>
        <dbReference type="SAM" id="SignalP"/>
    </source>
</evidence>
<feature type="chain" id="PRO_5025395544" evidence="4">
    <location>
        <begin position="24"/>
        <end position="663"/>
    </location>
</feature>
<keyword evidence="4" id="KW-0732">Signal</keyword>
<comment type="caution">
    <text evidence="2">Lacks conserved residue(s) required for the propagation of feature annotation.</text>
</comment>
<reference evidence="5" key="1">
    <citation type="journal article" date="2020" name="Stud. Mycol.">
        <title>101 Dothideomycetes genomes: a test case for predicting lifestyles and emergence of pathogens.</title>
        <authorList>
            <person name="Haridas S."/>
            <person name="Albert R."/>
            <person name="Binder M."/>
            <person name="Bloem J."/>
            <person name="Labutti K."/>
            <person name="Salamov A."/>
            <person name="Andreopoulos B."/>
            <person name="Baker S."/>
            <person name="Barry K."/>
            <person name="Bills G."/>
            <person name="Bluhm B."/>
            <person name="Cannon C."/>
            <person name="Castanera R."/>
            <person name="Culley D."/>
            <person name="Daum C."/>
            <person name="Ezra D."/>
            <person name="Gonzalez J."/>
            <person name="Henrissat B."/>
            <person name="Kuo A."/>
            <person name="Liang C."/>
            <person name="Lipzen A."/>
            <person name="Lutzoni F."/>
            <person name="Magnuson J."/>
            <person name="Mondo S."/>
            <person name="Nolan M."/>
            <person name="Ohm R."/>
            <person name="Pangilinan J."/>
            <person name="Park H.-J."/>
            <person name="Ramirez L."/>
            <person name="Alfaro M."/>
            <person name="Sun H."/>
            <person name="Tritt A."/>
            <person name="Yoshinaga Y."/>
            <person name="Zwiers L.-H."/>
            <person name="Turgeon B."/>
            <person name="Goodwin S."/>
            <person name="Spatafora J."/>
            <person name="Crous P."/>
            <person name="Grigoriev I."/>
        </authorList>
    </citation>
    <scope>NUCLEOTIDE SEQUENCE</scope>
    <source>
        <strain evidence="5">CBS 113818</strain>
    </source>
</reference>
<dbReference type="GO" id="GO:0006508">
    <property type="term" value="P:proteolysis"/>
    <property type="evidence" value="ECO:0007669"/>
    <property type="project" value="InterPro"/>
</dbReference>
<dbReference type="PROSITE" id="PS51892">
    <property type="entry name" value="SUBTILASE"/>
    <property type="match status" value="1"/>
</dbReference>
<evidence type="ECO:0000256" key="3">
    <source>
        <dbReference type="SAM" id="MobiDB-lite"/>
    </source>
</evidence>
<feature type="region of interest" description="Disordered" evidence="3">
    <location>
        <begin position="52"/>
        <end position="71"/>
    </location>
</feature>
<dbReference type="Proteomes" id="UP000799424">
    <property type="component" value="Unassembled WGS sequence"/>
</dbReference>
<dbReference type="Gene3D" id="3.40.50.200">
    <property type="entry name" value="Peptidase S8/S53 domain"/>
    <property type="match status" value="1"/>
</dbReference>
<sequence>MRTHFFNAFLVPLLAGVASLGSAQRTISTSFSLSSSSSSKSLSSTIRNSNSTAIASSSGSRNSTVVLSTSSRSASSSFNRVSRSTQSTSQGAPAPTTRTATSPQSVQSSGLPPFVVPTVTSTVSISIKFSTPTSSPTGSAGTIVVTNPRNPQESVSFAVNKVPEDQRVGLPGDVSDAAPLALLLLGFSFPVLLFSGFTIVFPIADAGVLAGASAWLALSDFPTPKKLENDSDDDSDDNSATPSPTSRATSLRSSSVSKSSSASSSRSSSAASGTPTQFIIYPKSGNSALVQELSANLTRDLGKDKVLNSIGDGAVDFWVASMDEKYAEAIRSKSFIAAVEPDILISIDDPSETSRSKREVSRDAFGSSVSPTKARPVVLPRATNSAGYEEQLKPKIQLGGVSGTFVQDRYLYRPAAGAGVTIYIVDTGVAINSIKGQSFGATDYIFPAPLTTFDRNTPDDAHGHGTCVAAMAADEEFGIAKKATIKPVKLKIRLSPDNLNSVQLELSSFLGGFEKVLKDIRDNNRQGKAVVNLSAFVRHDDMIPEGLDRIKQLIGDIMNEDVPFIVAAGNSAQTTTNIDTHPQLFEGPNFPIINVGAVDNDGKEAVFSQKGPHLNVHAFGDGVTCRDTSGHERNGQQGTSFARTDSCPNETEDDTVGSSNQIR</sequence>
<dbReference type="AlphaFoldDB" id="A0A6A6ZMC9"/>
<keyword evidence="1" id="KW-0378">Hydrolase</keyword>
<protein>
    <submittedName>
        <fullName evidence="5">Subtilisin-like protein</fullName>
    </submittedName>
</protein>
<organism evidence="5 6">
    <name type="scientific">Ophiobolus disseminans</name>
    <dbReference type="NCBI Taxonomy" id="1469910"/>
    <lineage>
        <taxon>Eukaryota</taxon>
        <taxon>Fungi</taxon>
        <taxon>Dikarya</taxon>
        <taxon>Ascomycota</taxon>
        <taxon>Pezizomycotina</taxon>
        <taxon>Dothideomycetes</taxon>
        <taxon>Pleosporomycetidae</taxon>
        <taxon>Pleosporales</taxon>
        <taxon>Pleosporineae</taxon>
        <taxon>Phaeosphaeriaceae</taxon>
        <taxon>Ophiobolus</taxon>
    </lineage>
</organism>
<dbReference type="InterPro" id="IPR023827">
    <property type="entry name" value="Peptidase_S8_Asp-AS"/>
</dbReference>
<proteinExistence type="inferred from homology"/>
<evidence type="ECO:0000313" key="5">
    <source>
        <dbReference type="EMBL" id="KAF2821397.1"/>
    </source>
</evidence>
<dbReference type="SUPFAM" id="SSF52743">
    <property type="entry name" value="Subtilisin-like"/>
    <property type="match status" value="1"/>
</dbReference>
<gene>
    <name evidence="5" type="ORF">CC86DRAFT_103496</name>
</gene>
<dbReference type="OrthoDB" id="3027193at2759"/>